<evidence type="ECO:0000256" key="1">
    <source>
        <dbReference type="ARBA" id="ARBA00022676"/>
    </source>
</evidence>
<dbReference type="PANTHER" id="PTHR11927">
    <property type="entry name" value="GALACTOSIDE 2-L-FUCOSYLTRANSFERASE"/>
    <property type="match status" value="1"/>
</dbReference>
<evidence type="ECO:0000313" key="5">
    <source>
        <dbReference type="Proteomes" id="UP000291189"/>
    </source>
</evidence>
<dbReference type="PANTHER" id="PTHR11927:SF9">
    <property type="entry name" value="L-FUCOSYLTRANSFERASE"/>
    <property type="match status" value="1"/>
</dbReference>
<sequence length="318" mass="34946">MALIHGSDAVTDSAEHSRSSMVTTEGLPMPRAATAITIPLQGGLGNQLFELAAGIVVRSRFPRRVHYSDYWLTNPVDGETPRAFALEGLLRRDELVSAPTPRVGRVSDRLMNHRVIERSPDDDALARVGRLTHVLAGYFQRLSYVEEAWPELRARFLNSPNPAHRRLVSPQAGDHGAIHYRLGDYVSNTGANAHHGVTSPDYFVDVIRDGHKRLGITDWRVVSDDTSTALDLLASRGLPSNVALSAAEDGNEWEDLSTLASARACAISNSSFSWWAAFVGASSRPTEVVAPRPWFANAAASEPPLFPDKWLRRDRPLL</sequence>
<proteinExistence type="predicted"/>
<keyword evidence="2" id="KW-0808">Transferase</keyword>
<dbReference type="OrthoDB" id="9794601at2"/>
<comment type="caution">
    <text evidence="4">The sequence shown here is derived from an EMBL/GenBank/DDBJ whole genome shotgun (WGS) entry which is preliminary data.</text>
</comment>
<dbReference type="EMBL" id="SDPU01000018">
    <property type="protein sequence ID" value="RYU13349.1"/>
    <property type="molecule type" value="Genomic_DNA"/>
</dbReference>
<dbReference type="AlphaFoldDB" id="A0A4Q5J6G7"/>
<gene>
    <name evidence="4" type="ORF">ETU37_05785</name>
</gene>
<evidence type="ECO:0008006" key="6">
    <source>
        <dbReference type="Google" id="ProtNLM"/>
    </source>
</evidence>
<protein>
    <recommendedName>
        <fullName evidence="6">Alpha-1,2-fucosyltransferase</fullName>
    </recommendedName>
</protein>
<keyword evidence="5" id="KW-1185">Reference proteome</keyword>
<feature type="region of interest" description="Disordered" evidence="3">
    <location>
        <begin position="1"/>
        <end position="26"/>
    </location>
</feature>
<keyword evidence="1" id="KW-0328">Glycosyltransferase</keyword>
<reference evidence="4 5" key="1">
    <citation type="submission" date="2019-01" db="EMBL/GenBank/DDBJ databases">
        <title>Nocardioides guangzhouensis sp. nov., an actinobacterium isolated from soil.</title>
        <authorList>
            <person name="Fu Y."/>
            <person name="Cai Y."/>
            <person name="Lin Z."/>
            <person name="Chen P."/>
        </authorList>
    </citation>
    <scope>NUCLEOTIDE SEQUENCE [LARGE SCALE GENOMIC DNA]</scope>
    <source>
        <strain evidence="4 5">NBRC 105384</strain>
    </source>
</reference>
<name>A0A4Q5J6G7_9ACTN</name>
<dbReference type="GO" id="GO:0005975">
    <property type="term" value="P:carbohydrate metabolic process"/>
    <property type="evidence" value="ECO:0007669"/>
    <property type="project" value="InterPro"/>
</dbReference>
<accession>A0A4Q5J6G7</accession>
<dbReference type="InterPro" id="IPR002516">
    <property type="entry name" value="Glyco_trans_11"/>
</dbReference>
<dbReference type="Proteomes" id="UP000291189">
    <property type="component" value="Unassembled WGS sequence"/>
</dbReference>
<organism evidence="4 5">
    <name type="scientific">Nocardioides iriomotensis</name>
    <dbReference type="NCBI Taxonomy" id="715784"/>
    <lineage>
        <taxon>Bacteria</taxon>
        <taxon>Bacillati</taxon>
        <taxon>Actinomycetota</taxon>
        <taxon>Actinomycetes</taxon>
        <taxon>Propionibacteriales</taxon>
        <taxon>Nocardioidaceae</taxon>
        <taxon>Nocardioides</taxon>
    </lineage>
</organism>
<dbReference type="Pfam" id="PF01531">
    <property type="entry name" value="Glyco_transf_11"/>
    <property type="match status" value="1"/>
</dbReference>
<evidence type="ECO:0000256" key="3">
    <source>
        <dbReference type="SAM" id="MobiDB-lite"/>
    </source>
</evidence>
<evidence type="ECO:0000313" key="4">
    <source>
        <dbReference type="EMBL" id="RYU13349.1"/>
    </source>
</evidence>
<evidence type="ECO:0000256" key="2">
    <source>
        <dbReference type="ARBA" id="ARBA00022679"/>
    </source>
</evidence>
<dbReference type="GO" id="GO:0008107">
    <property type="term" value="F:galactoside 2-alpha-L-fucosyltransferase activity"/>
    <property type="evidence" value="ECO:0007669"/>
    <property type="project" value="InterPro"/>
</dbReference>
<dbReference type="GO" id="GO:0016020">
    <property type="term" value="C:membrane"/>
    <property type="evidence" value="ECO:0007669"/>
    <property type="project" value="InterPro"/>
</dbReference>